<dbReference type="Pfam" id="PF13302">
    <property type="entry name" value="Acetyltransf_3"/>
    <property type="match status" value="1"/>
</dbReference>
<reference evidence="2 3" key="1">
    <citation type="submission" date="2018-08" db="EMBL/GenBank/DDBJ databases">
        <title>Genomic Encyclopedia of Type Strains, Phase IV (KMG-IV): sequencing the most valuable type-strain genomes for metagenomic binning, comparative biology and taxonomic classification.</title>
        <authorList>
            <person name="Goeker M."/>
        </authorList>
    </citation>
    <scope>NUCLEOTIDE SEQUENCE [LARGE SCALE GENOMIC DNA]</scope>
    <source>
        <strain evidence="2 3">DSM 23923</strain>
    </source>
</reference>
<keyword evidence="2" id="KW-0808">Transferase</keyword>
<dbReference type="InterPro" id="IPR000182">
    <property type="entry name" value="GNAT_dom"/>
</dbReference>
<dbReference type="RefSeq" id="WP_116226077.1">
    <property type="nucleotide sequence ID" value="NZ_AP018437.1"/>
</dbReference>
<dbReference type="InterPro" id="IPR016181">
    <property type="entry name" value="Acyl_CoA_acyltransferase"/>
</dbReference>
<gene>
    <name evidence="2" type="ORF">DFR64_2810</name>
</gene>
<dbReference type="OrthoDB" id="9785602at2"/>
<evidence type="ECO:0000313" key="2">
    <source>
        <dbReference type="EMBL" id="REG05409.1"/>
    </source>
</evidence>
<evidence type="ECO:0000313" key="3">
    <source>
        <dbReference type="Proteomes" id="UP000256388"/>
    </source>
</evidence>
<sequence>MDLPLETSRLILRSFRETDARVFSDYRSDPQVARYQGWAAPFTFKQAKEFIREILPIEPGQPGHWYQIALEHKEDGALVGDCAFYLSEDNRQAEIAFTLAPTFQGQGYAAEAVERLLEALFIDLQLHRVFANVDPANTGSVNLLTRLGFRCEGCFCQSLWLKGVWVDEQWYALLREEWLAARAQS</sequence>
<dbReference type="PANTHER" id="PTHR43792">
    <property type="entry name" value="GNAT FAMILY, PUTATIVE (AFU_ORTHOLOGUE AFUA_3G00765)-RELATED-RELATED"/>
    <property type="match status" value="1"/>
</dbReference>
<dbReference type="EMBL" id="QUMS01000005">
    <property type="protein sequence ID" value="REG05409.1"/>
    <property type="molecule type" value="Genomic_DNA"/>
</dbReference>
<protein>
    <submittedName>
        <fullName evidence="2">RimJ/RimL family protein N-acetyltransferase</fullName>
    </submittedName>
</protein>
<dbReference type="PROSITE" id="PS51186">
    <property type="entry name" value="GNAT"/>
    <property type="match status" value="1"/>
</dbReference>
<keyword evidence="3" id="KW-1185">Reference proteome</keyword>
<name>A0A347ZWI6_9CHLR</name>
<dbReference type="SUPFAM" id="SSF55729">
    <property type="entry name" value="Acyl-CoA N-acyltransferases (Nat)"/>
    <property type="match status" value="1"/>
</dbReference>
<dbReference type="Proteomes" id="UP000256388">
    <property type="component" value="Unassembled WGS sequence"/>
</dbReference>
<dbReference type="InterPro" id="IPR051531">
    <property type="entry name" value="N-acetyltransferase"/>
</dbReference>
<dbReference type="AlphaFoldDB" id="A0A347ZWI6"/>
<dbReference type="Gene3D" id="3.40.630.30">
    <property type="match status" value="1"/>
</dbReference>
<dbReference type="GO" id="GO:0016747">
    <property type="term" value="F:acyltransferase activity, transferring groups other than amino-acyl groups"/>
    <property type="evidence" value="ECO:0007669"/>
    <property type="project" value="InterPro"/>
</dbReference>
<organism evidence="2 3">
    <name type="scientific">Pelolinea submarina</name>
    <dbReference type="NCBI Taxonomy" id="913107"/>
    <lineage>
        <taxon>Bacteria</taxon>
        <taxon>Bacillati</taxon>
        <taxon>Chloroflexota</taxon>
        <taxon>Anaerolineae</taxon>
        <taxon>Anaerolineales</taxon>
        <taxon>Anaerolineaceae</taxon>
        <taxon>Pelolinea</taxon>
    </lineage>
</organism>
<proteinExistence type="predicted"/>
<accession>A0A347ZWI6</accession>
<comment type="caution">
    <text evidence="2">The sequence shown here is derived from an EMBL/GenBank/DDBJ whole genome shotgun (WGS) entry which is preliminary data.</text>
</comment>
<evidence type="ECO:0000259" key="1">
    <source>
        <dbReference type="PROSITE" id="PS51186"/>
    </source>
</evidence>
<dbReference type="PANTHER" id="PTHR43792:SF1">
    <property type="entry name" value="N-ACETYLTRANSFERASE DOMAIN-CONTAINING PROTEIN"/>
    <property type="match status" value="1"/>
</dbReference>
<feature type="domain" description="N-acetyltransferase" evidence="1">
    <location>
        <begin position="10"/>
        <end position="176"/>
    </location>
</feature>